<evidence type="ECO:0000313" key="1">
    <source>
        <dbReference type="EMBL" id="VDM02388.1"/>
    </source>
</evidence>
<evidence type="ECO:0000313" key="3">
    <source>
        <dbReference type="WBParaSite" id="SSLN_0001661001-mRNA-1"/>
    </source>
</evidence>
<protein>
    <submittedName>
        <fullName evidence="3">PXA domain-containing protein</fullName>
    </submittedName>
</protein>
<dbReference type="STRING" id="70667.A0A183THQ4"/>
<gene>
    <name evidence="1" type="ORF">SSLN_LOCUS16002</name>
</gene>
<reference evidence="1 2" key="2">
    <citation type="submission" date="2018-11" db="EMBL/GenBank/DDBJ databases">
        <authorList>
            <consortium name="Pathogen Informatics"/>
        </authorList>
    </citation>
    <scope>NUCLEOTIDE SEQUENCE [LARGE SCALE GENOMIC DNA]</scope>
    <source>
        <strain evidence="1 2">NST_G2</strain>
    </source>
</reference>
<dbReference type="OrthoDB" id="5957963at2759"/>
<name>A0A183THQ4_SCHSO</name>
<keyword evidence="2" id="KW-1185">Reference proteome</keyword>
<dbReference type="EMBL" id="UYSU01040548">
    <property type="protein sequence ID" value="VDM02388.1"/>
    <property type="molecule type" value="Genomic_DNA"/>
</dbReference>
<dbReference type="Proteomes" id="UP000275846">
    <property type="component" value="Unassembled WGS sequence"/>
</dbReference>
<evidence type="ECO:0000313" key="2">
    <source>
        <dbReference type="Proteomes" id="UP000275846"/>
    </source>
</evidence>
<proteinExistence type="predicted"/>
<organism evidence="3">
    <name type="scientific">Schistocephalus solidus</name>
    <name type="common">Tapeworm</name>
    <dbReference type="NCBI Taxonomy" id="70667"/>
    <lineage>
        <taxon>Eukaryota</taxon>
        <taxon>Metazoa</taxon>
        <taxon>Spiralia</taxon>
        <taxon>Lophotrochozoa</taxon>
        <taxon>Platyhelminthes</taxon>
        <taxon>Cestoda</taxon>
        <taxon>Eucestoda</taxon>
        <taxon>Diphyllobothriidea</taxon>
        <taxon>Diphyllobothriidae</taxon>
        <taxon>Schistocephalus</taxon>
    </lineage>
</organism>
<sequence>MEVLTTTANVRTPAPDQIESKLSPALLPSTTGLTLSSSPDRIDPITEGFLAALTPISAFPDRTEMEKAERRRKVSALLRKFINRLHLQWFSEDDMLQWRFERVFELFQHPKWNKQLTYILLDNLLLELFPDVFSRNDLIL</sequence>
<dbReference type="WBParaSite" id="SSLN_0001661001-mRNA-1">
    <property type="protein sequence ID" value="SSLN_0001661001-mRNA-1"/>
    <property type="gene ID" value="SSLN_0001661001"/>
</dbReference>
<reference evidence="3" key="1">
    <citation type="submission" date="2016-06" db="UniProtKB">
        <authorList>
            <consortium name="WormBaseParasite"/>
        </authorList>
    </citation>
    <scope>IDENTIFICATION</scope>
</reference>
<accession>A0A183THQ4</accession>
<dbReference type="AlphaFoldDB" id="A0A183THQ4"/>